<keyword evidence="2 3" id="KW-0143">Chaperone</keyword>
<gene>
    <name evidence="3" type="primary">ureD</name>
    <name evidence="4" type="ORF">B5C34_15535</name>
</gene>
<protein>
    <recommendedName>
        <fullName evidence="3">Urease accessory protein UreD</fullName>
    </recommendedName>
</protein>
<dbReference type="HAMAP" id="MF_01384">
    <property type="entry name" value="UreD"/>
    <property type="match status" value="1"/>
</dbReference>
<dbReference type="EMBL" id="NFZT01000007">
    <property type="protein sequence ID" value="OWV31906.1"/>
    <property type="molecule type" value="Genomic_DNA"/>
</dbReference>
<evidence type="ECO:0000313" key="4">
    <source>
        <dbReference type="EMBL" id="OWV31906.1"/>
    </source>
</evidence>
<keyword evidence="5" id="KW-1185">Reference proteome</keyword>
<comment type="similarity">
    <text evidence="1 3">Belongs to the UreD family.</text>
</comment>
<proteinExistence type="inferred from homology"/>
<comment type="function">
    <text evidence="3">Required for maturation of urease via the functional incorporation of the urease nickel metallocenter.</text>
</comment>
<dbReference type="Proteomes" id="UP000198462">
    <property type="component" value="Unassembled WGS sequence"/>
</dbReference>
<name>A0A219B1A7_9SPHN</name>
<reference evidence="5" key="1">
    <citation type="submission" date="2017-05" db="EMBL/GenBank/DDBJ databases">
        <authorList>
            <person name="Lin X."/>
        </authorList>
    </citation>
    <scope>NUCLEOTIDE SEQUENCE [LARGE SCALE GENOMIC DNA]</scope>
    <source>
        <strain evidence="5">JLT2012</strain>
    </source>
</reference>
<evidence type="ECO:0000256" key="1">
    <source>
        <dbReference type="ARBA" id="ARBA00007177"/>
    </source>
</evidence>
<dbReference type="OrthoDB" id="9798842at2"/>
<evidence type="ECO:0000256" key="3">
    <source>
        <dbReference type="HAMAP-Rule" id="MF_01384"/>
    </source>
</evidence>
<dbReference type="AlphaFoldDB" id="A0A219B1A7"/>
<keyword evidence="3" id="KW-0996">Nickel insertion</keyword>
<dbReference type="Pfam" id="PF01774">
    <property type="entry name" value="UreD"/>
    <property type="match status" value="1"/>
</dbReference>
<evidence type="ECO:0000256" key="2">
    <source>
        <dbReference type="ARBA" id="ARBA00023186"/>
    </source>
</evidence>
<comment type="caution">
    <text evidence="4">The sequence shown here is derived from an EMBL/GenBank/DDBJ whole genome shotgun (WGS) entry which is preliminary data.</text>
</comment>
<dbReference type="InterPro" id="IPR002669">
    <property type="entry name" value="UreD"/>
</dbReference>
<evidence type="ECO:0000313" key="5">
    <source>
        <dbReference type="Proteomes" id="UP000198462"/>
    </source>
</evidence>
<dbReference type="PANTHER" id="PTHR33643:SF1">
    <property type="entry name" value="UREASE ACCESSORY PROTEIN D"/>
    <property type="match status" value="1"/>
</dbReference>
<comment type="subunit">
    <text evidence="3">UreD, UreF and UreG form a complex that acts as a GTP-hydrolysis-dependent molecular chaperone, activating the urease apoprotein by helping to assemble the nickel containing metallocenter of UreC. The UreE protein probably delivers the nickel.</text>
</comment>
<dbReference type="PANTHER" id="PTHR33643">
    <property type="entry name" value="UREASE ACCESSORY PROTEIN D"/>
    <property type="match status" value="1"/>
</dbReference>
<comment type="subcellular location">
    <subcellularLocation>
        <location evidence="3">Cytoplasm</location>
    </subcellularLocation>
</comment>
<organism evidence="4 5">
    <name type="scientific">Pacificimonas flava</name>
    <dbReference type="NCBI Taxonomy" id="1234595"/>
    <lineage>
        <taxon>Bacteria</taxon>
        <taxon>Pseudomonadati</taxon>
        <taxon>Pseudomonadota</taxon>
        <taxon>Alphaproteobacteria</taxon>
        <taxon>Sphingomonadales</taxon>
        <taxon>Sphingosinicellaceae</taxon>
        <taxon>Pacificimonas</taxon>
    </lineage>
</organism>
<keyword evidence="3" id="KW-0963">Cytoplasm</keyword>
<sequence length="292" mass="31376">MGTATIQGNELLPAQAVSACRTFAHQRVDGHSRVRFGKEGVSGLYQRAPCRLLFPRTADSAWPEAVSITTSGGLTGGDRVRFDIDVDAGAAGTVTTQAAEKLYRVLPDDADIRIETNIRIAAGGRAEWLAQEAIAFDRTRFRRRVTADLAGDARLLAAESLVLGRGAMGETFTRGLVHDAWRIRRDGRLVWADALHLEGAGLADRQARFLCGSGQALATLLYAGPDADSQLSVVRDTLPDGRGGATIVNGLLIARLLDEKPVRMKADLMRAASALRAAAFDRPARMPAVWTC</sequence>
<dbReference type="GO" id="GO:0005737">
    <property type="term" value="C:cytoplasm"/>
    <property type="evidence" value="ECO:0007669"/>
    <property type="project" value="UniProtKB-SubCell"/>
</dbReference>
<dbReference type="GO" id="GO:0016151">
    <property type="term" value="F:nickel cation binding"/>
    <property type="evidence" value="ECO:0007669"/>
    <property type="project" value="UniProtKB-UniRule"/>
</dbReference>
<accession>A0A219B1A7</accession>